<dbReference type="NCBIfam" id="TIGR02537">
    <property type="entry name" value="arch_flag_Nterm"/>
    <property type="match status" value="1"/>
</dbReference>
<proteinExistence type="predicted"/>
<feature type="transmembrane region" description="Helical" evidence="1">
    <location>
        <begin position="12"/>
        <end position="32"/>
    </location>
</feature>
<reference evidence="2" key="1">
    <citation type="journal article" date="2020" name="mSystems">
        <title>Genome- and Community-Level Interaction Insights into Carbon Utilization and Element Cycling Functions of Hydrothermarchaeota in Hydrothermal Sediment.</title>
        <authorList>
            <person name="Zhou Z."/>
            <person name="Liu Y."/>
            <person name="Xu W."/>
            <person name="Pan J."/>
            <person name="Luo Z.H."/>
            <person name="Li M."/>
        </authorList>
    </citation>
    <scope>NUCLEOTIDE SEQUENCE [LARGE SCALE GENOMIC DNA]</scope>
    <source>
        <strain evidence="2">SpSt-658</strain>
    </source>
</reference>
<protein>
    <recommendedName>
        <fullName evidence="3">Type IV pilin</fullName>
    </recommendedName>
</protein>
<name>A0A7C4D3R2_9CREN</name>
<dbReference type="InterPro" id="IPR013373">
    <property type="entry name" value="Flagellin/pilin_N_arc"/>
</dbReference>
<dbReference type="AlphaFoldDB" id="A0A7C4D3R2"/>
<organism evidence="2">
    <name type="scientific">Ignisphaera aggregans</name>
    <dbReference type="NCBI Taxonomy" id="334771"/>
    <lineage>
        <taxon>Archaea</taxon>
        <taxon>Thermoproteota</taxon>
        <taxon>Thermoprotei</taxon>
        <taxon>Desulfurococcales</taxon>
        <taxon>Desulfurococcaceae</taxon>
        <taxon>Ignisphaera</taxon>
    </lineage>
</organism>
<dbReference type="EMBL" id="DTCA01000148">
    <property type="protein sequence ID" value="HGM07699.1"/>
    <property type="molecule type" value="Genomic_DNA"/>
</dbReference>
<sequence>MKYTTRAVSPIVATVILVIITTAAALLLWSWISGVISPPTSSVTNMDRLRITGIKLEAINGAKLIVYVHNMGNAPAEVLQLSIFDVNGNLVDTTTNIVVCSSNDNVCNDMNRVVAPNSIARIEWSMGDVSNRGYMYGYIYFVSIVTASGFETRSSFVWSIQT</sequence>
<gene>
    <name evidence="2" type="ORF">ENU31_04755</name>
</gene>
<keyword evidence="1" id="KW-0472">Membrane</keyword>
<comment type="caution">
    <text evidence="2">The sequence shown here is derived from an EMBL/GenBank/DDBJ whole genome shotgun (WGS) entry which is preliminary data.</text>
</comment>
<evidence type="ECO:0000256" key="1">
    <source>
        <dbReference type="SAM" id="Phobius"/>
    </source>
</evidence>
<evidence type="ECO:0008006" key="3">
    <source>
        <dbReference type="Google" id="ProtNLM"/>
    </source>
</evidence>
<keyword evidence="1" id="KW-1133">Transmembrane helix</keyword>
<accession>A0A7C4D3R2</accession>
<keyword evidence="1" id="KW-0812">Transmembrane</keyword>
<evidence type="ECO:0000313" key="2">
    <source>
        <dbReference type="EMBL" id="HGM07699.1"/>
    </source>
</evidence>